<dbReference type="Proteomes" id="UP000050761">
    <property type="component" value="Unassembled WGS sequence"/>
</dbReference>
<dbReference type="EMBL" id="UZAH01030564">
    <property type="protein sequence ID" value="VDP10975.1"/>
    <property type="molecule type" value="Genomic_DNA"/>
</dbReference>
<evidence type="ECO:0000313" key="3">
    <source>
        <dbReference type="WBParaSite" id="HPBE_0001825301-mRNA-1"/>
    </source>
</evidence>
<dbReference type="SUPFAM" id="SSF50630">
    <property type="entry name" value="Acid proteases"/>
    <property type="match status" value="1"/>
</dbReference>
<reference evidence="3" key="2">
    <citation type="submission" date="2019-09" db="UniProtKB">
        <authorList>
            <consortium name="WormBaseParasite"/>
        </authorList>
    </citation>
    <scope>IDENTIFICATION</scope>
</reference>
<gene>
    <name evidence="1" type="ORF">HPBE_LOCUS18252</name>
</gene>
<protein>
    <submittedName>
        <fullName evidence="3">Peptidase A2 domain-containing protein</fullName>
    </submittedName>
</protein>
<keyword evidence="2" id="KW-1185">Reference proteome</keyword>
<dbReference type="InterPro" id="IPR021109">
    <property type="entry name" value="Peptidase_aspartic_dom_sf"/>
</dbReference>
<evidence type="ECO:0000313" key="1">
    <source>
        <dbReference type="EMBL" id="VDP10975.1"/>
    </source>
</evidence>
<dbReference type="WBParaSite" id="HPBE_0001825301-mRNA-1">
    <property type="protein sequence ID" value="HPBE_0001825301-mRNA-1"/>
    <property type="gene ID" value="HPBE_0001825301"/>
</dbReference>
<dbReference type="Gene3D" id="2.40.70.10">
    <property type="entry name" value="Acid Proteases"/>
    <property type="match status" value="1"/>
</dbReference>
<dbReference type="AlphaFoldDB" id="A0A183G8N6"/>
<sequence length="124" mass="13941">MPPSPCWSCDGLHFIRDSPFLSHTCSICHIMGHKAGFCPPAKRRTRTKSSMRHSNGPPKQRIRADAIIRISNIACKHYRRYATVTVDNHAVNFQVDTGSDITVISCKTWSNMGNLKFEPETLIA</sequence>
<dbReference type="OrthoDB" id="427924at2759"/>
<reference evidence="1 2" key="1">
    <citation type="submission" date="2018-11" db="EMBL/GenBank/DDBJ databases">
        <authorList>
            <consortium name="Pathogen Informatics"/>
        </authorList>
    </citation>
    <scope>NUCLEOTIDE SEQUENCE [LARGE SCALE GENOMIC DNA]</scope>
</reference>
<name>A0A183G8N6_HELPZ</name>
<organism evidence="2 3">
    <name type="scientific">Heligmosomoides polygyrus</name>
    <name type="common">Parasitic roundworm</name>
    <dbReference type="NCBI Taxonomy" id="6339"/>
    <lineage>
        <taxon>Eukaryota</taxon>
        <taxon>Metazoa</taxon>
        <taxon>Ecdysozoa</taxon>
        <taxon>Nematoda</taxon>
        <taxon>Chromadorea</taxon>
        <taxon>Rhabditida</taxon>
        <taxon>Rhabditina</taxon>
        <taxon>Rhabditomorpha</taxon>
        <taxon>Strongyloidea</taxon>
        <taxon>Heligmosomidae</taxon>
        <taxon>Heligmosomoides</taxon>
    </lineage>
</organism>
<accession>A0A3P8BXJ1</accession>
<evidence type="ECO:0000313" key="2">
    <source>
        <dbReference type="Proteomes" id="UP000050761"/>
    </source>
</evidence>
<accession>A0A183G8N6</accession>
<proteinExistence type="predicted"/>